<reference evidence="1 2" key="1">
    <citation type="submission" date="2019-03" db="EMBL/GenBank/DDBJ databases">
        <title>Genomics of glacier-inhabiting Cryobacterium strains.</title>
        <authorList>
            <person name="Liu Q."/>
            <person name="Xin Y.-H."/>
        </authorList>
    </citation>
    <scope>NUCLEOTIDE SEQUENCE [LARGE SCALE GENOMIC DNA]</scope>
    <source>
        <strain evidence="1 2">Sr36</strain>
    </source>
</reference>
<evidence type="ECO:0000313" key="2">
    <source>
        <dbReference type="Proteomes" id="UP000298154"/>
    </source>
</evidence>
<evidence type="ECO:0000313" key="1">
    <source>
        <dbReference type="EMBL" id="TFD65128.1"/>
    </source>
</evidence>
<sequence>MFAGIALSLTGCATEYHGNNSEIDGTLWRQIAAFEDPLNRSLYQPWVNEPGAYLDSLQGEVWSGSVASAADLDLREGGVVLYDTSSTDSTAALSVFIASGPRPDVPTDQGQEYKGPSQVFTCYRMEAAFSAEAAPSVGRITVDDCPPALIDLMPDGAAFASGEVFDG</sequence>
<comment type="caution">
    <text evidence="1">The sequence shown here is derived from an EMBL/GenBank/DDBJ whole genome shotgun (WGS) entry which is preliminary data.</text>
</comment>
<protein>
    <submittedName>
        <fullName evidence="1">Uncharacterized protein</fullName>
    </submittedName>
</protein>
<dbReference type="AlphaFoldDB" id="A0A4R9ALY1"/>
<proteinExistence type="predicted"/>
<name>A0A4R9ALY1_9MICO</name>
<gene>
    <name evidence="1" type="ORF">E3T47_09680</name>
</gene>
<dbReference type="RefSeq" id="WP_134555883.1">
    <property type="nucleotide sequence ID" value="NZ_SOHK01000015.1"/>
</dbReference>
<keyword evidence="2" id="KW-1185">Reference proteome</keyword>
<accession>A0A4R9ALY1</accession>
<dbReference type="OrthoDB" id="5074760at2"/>
<organism evidence="1 2">
    <name type="scientific">Cryobacterium ruanii</name>
    <dbReference type="NCBI Taxonomy" id="1259197"/>
    <lineage>
        <taxon>Bacteria</taxon>
        <taxon>Bacillati</taxon>
        <taxon>Actinomycetota</taxon>
        <taxon>Actinomycetes</taxon>
        <taxon>Micrococcales</taxon>
        <taxon>Microbacteriaceae</taxon>
        <taxon>Cryobacterium</taxon>
    </lineage>
</organism>
<dbReference type="EMBL" id="SOHK01000015">
    <property type="protein sequence ID" value="TFD65128.1"/>
    <property type="molecule type" value="Genomic_DNA"/>
</dbReference>
<dbReference type="Proteomes" id="UP000298154">
    <property type="component" value="Unassembled WGS sequence"/>
</dbReference>